<dbReference type="PRINTS" id="PR00625">
    <property type="entry name" value="JDOMAIN"/>
</dbReference>
<dbReference type="InterPro" id="IPR001623">
    <property type="entry name" value="DnaJ_domain"/>
</dbReference>
<dbReference type="SUPFAM" id="SSF46565">
    <property type="entry name" value="Chaperone J-domain"/>
    <property type="match status" value="1"/>
</dbReference>
<evidence type="ECO:0000256" key="2">
    <source>
        <dbReference type="SAM" id="MobiDB-lite"/>
    </source>
</evidence>
<dbReference type="Pfam" id="PF00226">
    <property type="entry name" value="DnaJ"/>
    <property type="match status" value="1"/>
</dbReference>
<gene>
    <name evidence="4" type="ORF">K460DRAFT_429515</name>
</gene>
<sequence>MAPSLVTEDYYMILEVGQTATPELIIRSYRRLALKLHPDRNAKHDATEAFQLLGKAYETLKDENKRRAYDIFYPSINRSRPFPQTTGTPRSPPSALSEATQIAAIQKLKQERGVRWLTKKNVLDSSIYEVQRVIRRLEQEIKNLDSIAAAEAATEAKKNSWGTWLLSPIYKKVEDSEEEKARKDRGRQERRIEKDMKERRLALKKAALREEQSLLEKAKEAAEAADFVDDGNIRLLQQRIWAREASEKQEKEKVERERQARIRKEQQEQQEKRNREAAEARFKQLAEEQKRSREVAEALRRRQRQNIFLDAIRNRQKQYTHVNTPEESNYQSHQSVCRHDGWWPKVQGRTECPTCTESWTYLLQCPDCSMKACPRCQHAIRPKRGRRNPPRARTPSPDYSYDTFY</sequence>
<name>A0A9P4L7W4_9PLEO</name>
<evidence type="ECO:0000313" key="5">
    <source>
        <dbReference type="Proteomes" id="UP000800039"/>
    </source>
</evidence>
<dbReference type="CDD" id="cd06257">
    <property type="entry name" value="DnaJ"/>
    <property type="match status" value="1"/>
</dbReference>
<organism evidence="4 5">
    <name type="scientific">Cucurbitaria berberidis CBS 394.84</name>
    <dbReference type="NCBI Taxonomy" id="1168544"/>
    <lineage>
        <taxon>Eukaryota</taxon>
        <taxon>Fungi</taxon>
        <taxon>Dikarya</taxon>
        <taxon>Ascomycota</taxon>
        <taxon>Pezizomycotina</taxon>
        <taxon>Dothideomycetes</taxon>
        <taxon>Pleosporomycetidae</taxon>
        <taxon>Pleosporales</taxon>
        <taxon>Pleosporineae</taxon>
        <taxon>Cucurbitariaceae</taxon>
        <taxon>Cucurbitaria</taxon>
    </lineage>
</organism>
<proteinExistence type="predicted"/>
<dbReference type="AlphaFoldDB" id="A0A9P4L7W4"/>
<dbReference type="RefSeq" id="XP_040787277.1">
    <property type="nucleotide sequence ID" value="XM_040938311.1"/>
</dbReference>
<dbReference type="InterPro" id="IPR051100">
    <property type="entry name" value="DnaJ_subfamily_B/C"/>
</dbReference>
<keyword evidence="1" id="KW-0175">Coiled coil</keyword>
<dbReference type="InterPro" id="IPR036869">
    <property type="entry name" value="J_dom_sf"/>
</dbReference>
<dbReference type="Proteomes" id="UP000800039">
    <property type="component" value="Unassembled WGS sequence"/>
</dbReference>
<feature type="compositionally biased region" description="Basic residues" evidence="2">
    <location>
        <begin position="381"/>
        <end position="390"/>
    </location>
</feature>
<feature type="region of interest" description="Disordered" evidence="2">
    <location>
        <begin position="381"/>
        <end position="405"/>
    </location>
</feature>
<accession>A0A9P4L7W4</accession>
<dbReference type="PROSITE" id="PS50076">
    <property type="entry name" value="DNAJ_2"/>
    <property type="match status" value="1"/>
</dbReference>
<reference evidence="4" key="1">
    <citation type="submission" date="2020-01" db="EMBL/GenBank/DDBJ databases">
        <authorList>
            <consortium name="DOE Joint Genome Institute"/>
            <person name="Haridas S."/>
            <person name="Albert R."/>
            <person name="Binder M."/>
            <person name="Bloem J."/>
            <person name="Labutti K."/>
            <person name="Salamov A."/>
            <person name="Andreopoulos B."/>
            <person name="Baker S.E."/>
            <person name="Barry K."/>
            <person name="Bills G."/>
            <person name="Bluhm B.H."/>
            <person name="Cannon C."/>
            <person name="Castanera R."/>
            <person name="Culley D.E."/>
            <person name="Daum C."/>
            <person name="Ezra D."/>
            <person name="Gonzalez J.B."/>
            <person name="Henrissat B."/>
            <person name="Kuo A."/>
            <person name="Liang C."/>
            <person name="Lipzen A."/>
            <person name="Lutzoni F."/>
            <person name="Magnuson J."/>
            <person name="Mondo S."/>
            <person name="Nolan M."/>
            <person name="Ohm R."/>
            <person name="Pangilinan J."/>
            <person name="Park H.-J."/>
            <person name="Ramirez L."/>
            <person name="Alfaro M."/>
            <person name="Sun H."/>
            <person name="Tritt A."/>
            <person name="Yoshinaga Y."/>
            <person name="Zwiers L.-H."/>
            <person name="Turgeon B.G."/>
            <person name="Goodwin S.B."/>
            <person name="Spatafora J.W."/>
            <person name="Crous P.W."/>
            <person name="Grigoriev I.V."/>
        </authorList>
    </citation>
    <scope>NUCLEOTIDE SEQUENCE</scope>
    <source>
        <strain evidence="4">CBS 394.84</strain>
    </source>
</reference>
<dbReference type="Gene3D" id="1.10.287.110">
    <property type="entry name" value="DnaJ domain"/>
    <property type="match status" value="1"/>
</dbReference>
<dbReference type="GO" id="GO:0071218">
    <property type="term" value="P:cellular response to misfolded protein"/>
    <property type="evidence" value="ECO:0007669"/>
    <property type="project" value="TreeGrafter"/>
</dbReference>
<dbReference type="PANTHER" id="PTHR43908">
    <property type="entry name" value="AT29763P-RELATED"/>
    <property type="match status" value="1"/>
</dbReference>
<feature type="coiled-coil region" evidence="1">
    <location>
        <begin position="127"/>
        <end position="154"/>
    </location>
</feature>
<dbReference type="PANTHER" id="PTHR43908:SF3">
    <property type="entry name" value="AT29763P-RELATED"/>
    <property type="match status" value="1"/>
</dbReference>
<dbReference type="PROSITE" id="PS00636">
    <property type="entry name" value="DNAJ_1"/>
    <property type="match status" value="1"/>
</dbReference>
<dbReference type="GeneID" id="63855565"/>
<feature type="region of interest" description="Disordered" evidence="2">
    <location>
        <begin position="247"/>
        <end position="280"/>
    </location>
</feature>
<evidence type="ECO:0000313" key="4">
    <source>
        <dbReference type="EMBL" id="KAF1844714.1"/>
    </source>
</evidence>
<dbReference type="InterPro" id="IPR018253">
    <property type="entry name" value="DnaJ_domain_CS"/>
</dbReference>
<evidence type="ECO:0000256" key="1">
    <source>
        <dbReference type="SAM" id="Coils"/>
    </source>
</evidence>
<evidence type="ECO:0000259" key="3">
    <source>
        <dbReference type="PROSITE" id="PS50076"/>
    </source>
</evidence>
<dbReference type="SMART" id="SM00271">
    <property type="entry name" value="DnaJ"/>
    <property type="match status" value="1"/>
</dbReference>
<dbReference type="GO" id="GO:0005789">
    <property type="term" value="C:endoplasmic reticulum membrane"/>
    <property type="evidence" value="ECO:0007669"/>
    <property type="project" value="TreeGrafter"/>
</dbReference>
<dbReference type="OrthoDB" id="442087at2759"/>
<feature type="domain" description="J" evidence="3">
    <location>
        <begin position="9"/>
        <end position="73"/>
    </location>
</feature>
<keyword evidence="5" id="KW-1185">Reference proteome</keyword>
<protein>
    <submittedName>
        <fullName evidence="4">DnaJ-domain-containing protein</fullName>
    </submittedName>
</protein>
<comment type="caution">
    <text evidence="4">The sequence shown here is derived from an EMBL/GenBank/DDBJ whole genome shotgun (WGS) entry which is preliminary data.</text>
</comment>
<dbReference type="EMBL" id="ML976616">
    <property type="protein sequence ID" value="KAF1844714.1"/>
    <property type="molecule type" value="Genomic_DNA"/>
</dbReference>
<dbReference type="GO" id="GO:0030544">
    <property type="term" value="F:Hsp70 protein binding"/>
    <property type="evidence" value="ECO:0007669"/>
    <property type="project" value="TreeGrafter"/>
</dbReference>